<keyword evidence="8" id="KW-0479">Metal-binding</keyword>
<dbReference type="InterPro" id="IPR029039">
    <property type="entry name" value="Flavoprotein-like_sf"/>
</dbReference>
<dbReference type="InterPro" id="IPR006066">
    <property type="entry name" value="NO2/SO3_Rdtase_FeS/sirohaem_BS"/>
</dbReference>
<feature type="domain" description="Flavodoxin-like" evidence="15">
    <location>
        <begin position="171"/>
        <end position="328"/>
    </location>
</feature>
<keyword evidence="17" id="KW-1185">Reference proteome</keyword>
<evidence type="ECO:0000256" key="4">
    <source>
        <dbReference type="ARBA" id="ARBA00010429"/>
    </source>
</evidence>
<evidence type="ECO:0000256" key="12">
    <source>
        <dbReference type="ARBA" id="ARBA00023014"/>
    </source>
</evidence>
<gene>
    <name evidence="16" type="ORF">MELLADRAFT_33405</name>
</gene>
<dbReference type="GO" id="GO:0020037">
    <property type="term" value="F:heme binding"/>
    <property type="evidence" value="ECO:0007669"/>
    <property type="project" value="InterPro"/>
</dbReference>
<dbReference type="PROSITE" id="PS50902">
    <property type="entry name" value="FLAVODOXIN_LIKE"/>
    <property type="match status" value="1"/>
</dbReference>
<dbReference type="Pfam" id="PF01077">
    <property type="entry name" value="NIR_SIR"/>
    <property type="match status" value="1"/>
</dbReference>
<dbReference type="InterPro" id="IPR005117">
    <property type="entry name" value="NiRdtase/SiRdtase_haem-b_fer"/>
</dbReference>
<evidence type="ECO:0000256" key="1">
    <source>
        <dbReference type="ARBA" id="ARBA00001929"/>
    </source>
</evidence>
<dbReference type="GO" id="GO:0050311">
    <property type="term" value="F:sulfite reductase (ferredoxin) activity"/>
    <property type="evidence" value="ECO:0007669"/>
    <property type="project" value="TreeGrafter"/>
</dbReference>
<accession>F4R8P8</accession>
<organism evidence="17">
    <name type="scientific">Melampsora larici-populina (strain 98AG31 / pathotype 3-4-7)</name>
    <name type="common">Poplar leaf rust fungus</name>
    <dbReference type="NCBI Taxonomy" id="747676"/>
    <lineage>
        <taxon>Eukaryota</taxon>
        <taxon>Fungi</taxon>
        <taxon>Dikarya</taxon>
        <taxon>Basidiomycota</taxon>
        <taxon>Pucciniomycotina</taxon>
        <taxon>Pucciniomycetes</taxon>
        <taxon>Pucciniales</taxon>
        <taxon>Melampsoraceae</taxon>
        <taxon>Melampsora</taxon>
    </lineage>
</organism>
<dbReference type="SUPFAM" id="SSF52218">
    <property type="entry name" value="Flavoproteins"/>
    <property type="match status" value="1"/>
</dbReference>
<comment type="similarity">
    <text evidence="4">Belongs to the nitrite and sulfite reductase 4Fe-4S domain family.</text>
</comment>
<evidence type="ECO:0000256" key="10">
    <source>
        <dbReference type="ARBA" id="ARBA00023002"/>
    </source>
</evidence>
<dbReference type="GO" id="GO:0046872">
    <property type="term" value="F:metal ion binding"/>
    <property type="evidence" value="ECO:0007669"/>
    <property type="project" value="UniProtKB-KW"/>
</dbReference>
<keyword evidence="7" id="KW-0349">Heme</keyword>
<comment type="cofactor">
    <cofactor evidence="1">
        <name>siroheme</name>
        <dbReference type="ChEBI" id="CHEBI:60052"/>
    </cofactor>
</comment>
<dbReference type="InterPro" id="IPR006067">
    <property type="entry name" value="NO2/SO3_Rdtase_4Fe4S_dom"/>
</dbReference>
<evidence type="ECO:0000256" key="6">
    <source>
        <dbReference type="ARBA" id="ARBA00022485"/>
    </source>
</evidence>
<keyword evidence="9" id="KW-0521">NADP</keyword>
<keyword evidence="6" id="KW-0004">4Fe-4S</keyword>
<evidence type="ECO:0000256" key="8">
    <source>
        <dbReference type="ARBA" id="ARBA00022723"/>
    </source>
</evidence>
<dbReference type="InterPro" id="IPR036136">
    <property type="entry name" value="Nit/Sulf_reduc_fer-like_dom_sf"/>
</dbReference>
<dbReference type="GO" id="GO:0004783">
    <property type="term" value="F:sulfite reductase (NADPH) activity"/>
    <property type="evidence" value="ECO:0007669"/>
    <property type="project" value="UniProtKB-EC"/>
</dbReference>
<dbReference type="SUPFAM" id="SSF52518">
    <property type="entry name" value="Thiamin diphosphate-binding fold (THDP-binding)"/>
    <property type="match status" value="1"/>
</dbReference>
<dbReference type="PANTHER" id="PTHR11493:SF47">
    <property type="entry name" value="SULFITE REDUCTASE [NADPH] SUBUNIT BETA"/>
    <property type="match status" value="1"/>
</dbReference>
<reference evidence="17" key="1">
    <citation type="journal article" date="2011" name="Proc. Natl. Acad. Sci. U.S.A.">
        <title>Obligate biotrophy features unraveled by the genomic analysis of rust fungi.</title>
        <authorList>
            <person name="Duplessis S."/>
            <person name="Cuomo C.A."/>
            <person name="Lin Y.-C."/>
            <person name="Aerts A."/>
            <person name="Tisserant E."/>
            <person name="Veneault-Fourrey C."/>
            <person name="Joly D.L."/>
            <person name="Hacquard S."/>
            <person name="Amselem J."/>
            <person name="Cantarel B.L."/>
            <person name="Chiu R."/>
            <person name="Coutinho P.M."/>
            <person name="Feau N."/>
            <person name="Field M."/>
            <person name="Frey P."/>
            <person name="Gelhaye E."/>
            <person name="Goldberg J."/>
            <person name="Grabherr M.G."/>
            <person name="Kodira C.D."/>
            <person name="Kohler A."/>
            <person name="Kuees U."/>
            <person name="Lindquist E.A."/>
            <person name="Lucas S.M."/>
            <person name="Mago R."/>
            <person name="Mauceli E."/>
            <person name="Morin E."/>
            <person name="Murat C."/>
            <person name="Pangilinan J.L."/>
            <person name="Park R."/>
            <person name="Pearson M."/>
            <person name="Quesneville H."/>
            <person name="Rouhier N."/>
            <person name="Sakthikumar S."/>
            <person name="Salamov A.A."/>
            <person name="Schmutz J."/>
            <person name="Selles B."/>
            <person name="Shapiro H."/>
            <person name="Tanguay P."/>
            <person name="Tuskan G.A."/>
            <person name="Henrissat B."/>
            <person name="Van de Peer Y."/>
            <person name="Rouze P."/>
            <person name="Ellis J.G."/>
            <person name="Dodds P.N."/>
            <person name="Schein J.E."/>
            <person name="Zhong S."/>
            <person name="Hamelin R.C."/>
            <person name="Grigoriev I.V."/>
            <person name="Szabo L.J."/>
            <person name="Martin F."/>
        </authorList>
    </citation>
    <scope>NUCLEOTIDE SEQUENCE [LARGE SCALE GENOMIC DNA]</scope>
    <source>
        <strain evidence="17">98AG31 / pathotype 3-4-7</strain>
    </source>
</reference>
<dbReference type="GeneID" id="18927291"/>
<dbReference type="AlphaFoldDB" id="F4R8P8"/>
<dbReference type="Proteomes" id="UP000001072">
    <property type="component" value="Unassembled WGS sequence"/>
</dbReference>
<dbReference type="InterPro" id="IPR045854">
    <property type="entry name" value="NO2/SO3_Rdtase_4Fe4S_sf"/>
</dbReference>
<dbReference type="GO" id="GO:0000097">
    <property type="term" value="P:sulfur amino acid biosynthetic process"/>
    <property type="evidence" value="ECO:0007669"/>
    <property type="project" value="EnsemblFungi"/>
</dbReference>
<keyword evidence="12" id="KW-0411">Iron-sulfur</keyword>
<evidence type="ECO:0000256" key="7">
    <source>
        <dbReference type="ARBA" id="ARBA00022617"/>
    </source>
</evidence>
<feature type="compositionally biased region" description="Basic and acidic residues" evidence="14">
    <location>
        <begin position="132"/>
        <end position="146"/>
    </location>
</feature>
<dbReference type="InterPro" id="IPR045169">
    <property type="entry name" value="NO2/SO3_Rdtase_4Fe4S_prot"/>
</dbReference>
<dbReference type="InterPro" id="IPR001094">
    <property type="entry name" value="Flavdoxin-like"/>
</dbReference>
<dbReference type="PRINTS" id="PR00369">
    <property type="entry name" value="FLAVODOXIN"/>
</dbReference>
<dbReference type="GO" id="GO:0009337">
    <property type="term" value="C:sulfite reductase complex (NADPH)"/>
    <property type="evidence" value="ECO:0007669"/>
    <property type="project" value="EnsemblFungi"/>
</dbReference>
<dbReference type="InParanoid" id="F4R8P8"/>
<evidence type="ECO:0000259" key="15">
    <source>
        <dbReference type="PROSITE" id="PS50902"/>
    </source>
</evidence>
<dbReference type="STRING" id="747676.F4R8P8"/>
<feature type="region of interest" description="Disordered" evidence="14">
    <location>
        <begin position="119"/>
        <end position="146"/>
    </location>
</feature>
<dbReference type="RefSeq" id="XP_007405663.1">
    <property type="nucleotide sequence ID" value="XM_007405601.1"/>
</dbReference>
<evidence type="ECO:0000256" key="11">
    <source>
        <dbReference type="ARBA" id="ARBA00023004"/>
    </source>
</evidence>
<comment type="catalytic activity">
    <reaction evidence="13">
        <text>hydrogen sulfide + 3 NADP(+) + 3 H2O = sulfite + 3 NADPH + 4 H(+)</text>
        <dbReference type="Rhea" id="RHEA:13801"/>
        <dbReference type="ChEBI" id="CHEBI:15377"/>
        <dbReference type="ChEBI" id="CHEBI:15378"/>
        <dbReference type="ChEBI" id="CHEBI:17359"/>
        <dbReference type="ChEBI" id="CHEBI:29919"/>
        <dbReference type="ChEBI" id="CHEBI:57783"/>
        <dbReference type="ChEBI" id="CHEBI:58349"/>
        <dbReference type="EC" id="1.8.1.2"/>
    </reaction>
</comment>
<dbReference type="InterPro" id="IPR029061">
    <property type="entry name" value="THDP-binding"/>
</dbReference>
<dbReference type="EMBL" id="GL883093">
    <property type="protein sequence ID" value="EGG11061.1"/>
    <property type="molecule type" value="Genomic_DNA"/>
</dbReference>
<dbReference type="FunFam" id="3.30.413.10:FF:000003">
    <property type="entry name" value="Sulfite reductase [NADPH] hemoprotein beta-component"/>
    <property type="match status" value="1"/>
</dbReference>
<dbReference type="KEGG" id="mlr:MELLADRAFT_33405"/>
<dbReference type="NCBIfam" id="NF010029">
    <property type="entry name" value="PRK13504.1"/>
    <property type="match status" value="1"/>
</dbReference>
<evidence type="ECO:0000313" key="17">
    <source>
        <dbReference type="Proteomes" id="UP000001072"/>
    </source>
</evidence>
<name>F4R8P8_MELLP</name>
<dbReference type="EC" id="1.8.1.2" evidence="5"/>
<sequence>KALGLYGMEYGNGFIGSICVSLNRSHAIETLKAGMEFKGPSIVLSYLPEIDHQEENRNEVMVKWPLYRWIPWTEVSDESFVVEDQEVHENLNEFFSRRSHLSLLSSNLSLHSILQQDMHQNQNQNQNQNRNQDQDQRGLEVKEKNQKEDEIKEAYERLVNGFKQEQDERMVRVLFGSDTGTSEKLAKKLTKKLIKYGLKNTRVKMMNEFVDEIESGSEEFKKLNYLIVFCSTTGQGEIPLNGRKFWKLLGNGDGNGSFEDLNYMVFGLGDSHYWPKKEDIRFYNKASKDIDMKLESLGAKKSLKIGLGDEQDPNGILTGYRVWEKEVWKVLGIQEDGDEVEDEVEDEPITNEHIKLASEFLRGTIREGLMDTSTGALAESDGQVTKFHGIYQQDDRDVREARSLEGLEPAYSFMVRCRLPAGVCTPQQWLMVDELSRTKGNDTFKLTTRQTFQFHGVVKKNLKGLIQGINQSLMDTLAACGDVNRTVMCSANPTEAHIHQEVYKLAEKISEHLLPKTTAYGEIWLDKKLVGSAGVFEDEEPLYGPSYLPRKFKISIAIPPENDVDVFAHDVGLITIIENHQIIGYNLCVGGGMGVTHSNQLTYPRLSNIIGFLKPDEVIEVIEKILLVQRDFGNRNDRKQARMKYTIDRIGIEKFIDEIEIRLGRKLNYVTKEFEFESNVDKFGWCKNEIGEEHFTMFIENGRVEDKIEVEDGNGKGNGKAKGKLMKTGLREIAKVHKGTFRLTPNQHLMICNISSKEKPKIEKLLKFYGLNNLDYSGLRLSSSACVAFPTCGLAMAESERYLPILIDKIEKIMEENGLRNDELVMRMTGCPNGCARPWVAEVAFVGKSKGNYLMLLGGNRKGTRLNKPFKESVNEEEILKLMSLMILEYSKFRLNPMEGFGDFSLRVGWIKETTRE</sequence>
<evidence type="ECO:0000256" key="2">
    <source>
        <dbReference type="ARBA" id="ARBA00001966"/>
    </source>
</evidence>
<dbReference type="Gene3D" id="3.40.50.970">
    <property type="match status" value="1"/>
</dbReference>
<evidence type="ECO:0000256" key="3">
    <source>
        <dbReference type="ARBA" id="ARBA00004774"/>
    </source>
</evidence>
<dbReference type="Pfam" id="PF00258">
    <property type="entry name" value="Flavodoxin_1"/>
    <property type="match status" value="1"/>
</dbReference>
<evidence type="ECO:0000256" key="13">
    <source>
        <dbReference type="ARBA" id="ARBA00052219"/>
    </source>
</evidence>
<dbReference type="PRINTS" id="PR00397">
    <property type="entry name" value="SIROHAEM"/>
</dbReference>
<feature type="compositionally biased region" description="Low complexity" evidence="14">
    <location>
        <begin position="119"/>
        <end position="131"/>
    </location>
</feature>
<evidence type="ECO:0000313" key="16">
    <source>
        <dbReference type="EMBL" id="EGG11061.1"/>
    </source>
</evidence>
<dbReference type="PROSITE" id="PS00365">
    <property type="entry name" value="NIR_SIR"/>
    <property type="match status" value="1"/>
</dbReference>
<dbReference type="Pfam" id="PF03460">
    <property type="entry name" value="NIR_SIR_ferr"/>
    <property type="match status" value="2"/>
</dbReference>
<proteinExistence type="inferred from homology"/>
<dbReference type="eggNOG" id="KOG0560">
    <property type="taxonomic scope" value="Eukaryota"/>
</dbReference>
<dbReference type="OrthoDB" id="1688044at2759"/>
<dbReference type="FunCoup" id="F4R8P8">
    <property type="interactions" value="24"/>
</dbReference>
<dbReference type="FunFam" id="3.30.413.10:FF:000004">
    <property type="entry name" value="Sulfite reductase [NADPH] hemoprotein beta-component"/>
    <property type="match status" value="1"/>
</dbReference>
<evidence type="ECO:0000256" key="14">
    <source>
        <dbReference type="SAM" id="MobiDB-lite"/>
    </source>
</evidence>
<evidence type="ECO:0000256" key="5">
    <source>
        <dbReference type="ARBA" id="ARBA00012604"/>
    </source>
</evidence>
<dbReference type="SUPFAM" id="SSF55124">
    <property type="entry name" value="Nitrite/Sulfite reductase N-terminal domain-like"/>
    <property type="match status" value="2"/>
</dbReference>
<dbReference type="Gene3D" id="3.30.413.10">
    <property type="entry name" value="Sulfite Reductase Hemoprotein, domain 1"/>
    <property type="match status" value="2"/>
</dbReference>
<comment type="cofactor">
    <cofactor evidence="2">
        <name>[4Fe-4S] cluster</name>
        <dbReference type="ChEBI" id="CHEBI:49883"/>
    </cofactor>
</comment>
<protein>
    <recommendedName>
        <fullName evidence="5">assimilatory sulfite reductase (NADPH)</fullName>
        <ecNumber evidence="5">1.8.1.2</ecNumber>
    </recommendedName>
</protein>
<feature type="non-terminal residue" evidence="16">
    <location>
        <position position="1"/>
    </location>
</feature>
<keyword evidence="11" id="KW-0408">Iron</keyword>
<dbReference type="InterPro" id="IPR008254">
    <property type="entry name" value="Flavodoxin/NO_synth"/>
</dbReference>
<dbReference type="GO" id="GO:0000103">
    <property type="term" value="P:sulfate assimilation"/>
    <property type="evidence" value="ECO:0007669"/>
    <property type="project" value="EnsemblFungi"/>
</dbReference>
<dbReference type="HOGENOM" id="CLU_001975_0_0_1"/>
<dbReference type="Gene3D" id="3.40.50.360">
    <property type="match status" value="1"/>
</dbReference>
<comment type="pathway">
    <text evidence="3">Sulfur metabolism; hydrogen sulfide biosynthesis; hydrogen sulfide from sulfite (NADPH route): step 1/1.</text>
</comment>
<evidence type="ECO:0000256" key="9">
    <source>
        <dbReference type="ARBA" id="ARBA00022857"/>
    </source>
</evidence>
<keyword evidence="10" id="KW-0560">Oxidoreductase</keyword>
<dbReference type="VEuPathDB" id="FungiDB:MELLADRAFT_33405"/>
<dbReference type="GO" id="GO:0051539">
    <property type="term" value="F:4 iron, 4 sulfur cluster binding"/>
    <property type="evidence" value="ECO:0007669"/>
    <property type="project" value="UniProtKB-KW"/>
</dbReference>
<dbReference type="SUPFAM" id="SSF56014">
    <property type="entry name" value="Nitrite and sulphite reductase 4Fe-4S domain-like"/>
    <property type="match status" value="2"/>
</dbReference>
<dbReference type="PANTHER" id="PTHR11493">
    <property type="entry name" value="SULFITE REDUCTASE [NADPH] SUBUNIT BETA-RELATED"/>
    <property type="match status" value="1"/>
</dbReference>
<dbReference type="GO" id="GO:0010181">
    <property type="term" value="F:FMN binding"/>
    <property type="evidence" value="ECO:0007669"/>
    <property type="project" value="InterPro"/>
</dbReference>